<sequence>MTADVRRGPVATTMRVVRVPAGGTDAPLRCEPASVPVPGHGQVLVRTAAIGVNRADVMQRAGTYPLPPGSTDVPGLEASGTVVATGPGIDAPAVGAQVCALLPGGGYAEVVAVRADHTLPVPDGVGLEDAAGLVEVAATVWSNLLTARTAAGLVPDVPPTGSWVLVHGGSGGVGSMAVQLAAALGMRVVTTVGSAVKADFALALGAELVVDHTREDFREVLAAHGIRPVRILDVVGAAYLARNLDVLARGGRLAVVAHQSGPVVDLDLRTLLRGDVTVEGSGLRARSEGEKAQVLAQLREHVWPLLEQRLVRPVTHARIALDDADRALDLVARGQHLGKVLLVP</sequence>
<dbReference type="EMBL" id="JAVIZJ010000003">
    <property type="protein sequence ID" value="MDR6209524.1"/>
    <property type="molecule type" value="Genomic_DNA"/>
</dbReference>
<dbReference type="EC" id="1.6.5.5" evidence="1"/>
<evidence type="ECO:0000313" key="2">
    <source>
        <dbReference type="Proteomes" id="UP001261666"/>
    </source>
</evidence>
<dbReference type="Proteomes" id="UP001261666">
    <property type="component" value="Unassembled WGS sequence"/>
</dbReference>
<comment type="caution">
    <text evidence="1">The sequence shown here is derived from an EMBL/GenBank/DDBJ whole genome shotgun (WGS) entry which is preliminary data.</text>
</comment>
<keyword evidence="1" id="KW-0560">Oxidoreductase</keyword>
<name>A0ACC6IFS5_9ACTN</name>
<reference evidence="1" key="1">
    <citation type="submission" date="2023-08" db="EMBL/GenBank/DDBJ databases">
        <title>Functional and genomic diversity of the sorghum phyllosphere microbiome.</title>
        <authorList>
            <person name="Shade A."/>
        </authorList>
    </citation>
    <scope>NUCLEOTIDE SEQUENCE</scope>
    <source>
        <strain evidence="1">SORGH_AS_0885</strain>
    </source>
</reference>
<organism evidence="1 2">
    <name type="scientific">Nocardioides zeae</name>
    <dbReference type="NCBI Taxonomy" id="1457234"/>
    <lineage>
        <taxon>Bacteria</taxon>
        <taxon>Bacillati</taxon>
        <taxon>Actinomycetota</taxon>
        <taxon>Actinomycetes</taxon>
        <taxon>Propionibacteriales</taxon>
        <taxon>Nocardioidaceae</taxon>
        <taxon>Nocardioides</taxon>
    </lineage>
</organism>
<protein>
    <submittedName>
        <fullName evidence="1">NADPH2:quinone reductase</fullName>
        <ecNumber evidence="1">1.6.5.5</ecNumber>
    </submittedName>
</protein>
<proteinExistence type="predicted"/>
<accession>A0ACC6IFS5</accession>
<evidence type="ECO:0000313" key="1">
    <source>
        <dbReference type="EMBL" id="MDR6209524.1"/>
    </source>
</evidence>
<keyword evidence="2" id="KW-1185">Reference proteome</keyword>
<gene>
    <name evidence="1" type="ORF">QE364_001224</name>
</gene>